<dbReference type="Pfam" id="PF16697">
    <property type="entry name" value="Yop-YscD_cpl"/>
    <property type="match status" value="1"/>
</dbReference>
<sequence>MDPTWTKCAYCGTDVSAINTTQEQASKQSTDVPISEARRKTIVENSFSDDDTFEDIPDNRREVSQKGKTIVSNVPYIQGQEQRPKLVGFLVSFTQQIHGQSFELREGRVYIGKDPSCGISIADSEMSSEHGLLLYRREKFILEDRLSTNGTFVNDTEIDDKIILNNYDRIRMGKTECILIKIKPD</sequence>
<proteinExistence type="predicted"/>
<accession>A0A1V1P1M1</accession>
<dbReference type="Proteomes" id="UP000189670">
    <property type="component" value="Unassembled WGS sequence"/>
</dbReference>
<dbReference type="InterPro" id="IPR008984">
    <property type="entry name" value="SMAD_FHA_dom_sf"/>
</dbReference>
<reference evidence="3" key="1">
    <citation type="submission" date="2012-11" db="EMBL/GenBank/DDBJ databases">
        <authorList>
            <person name="Lucero-Rivera Y.E."/>
            <person name="Tovar-Ramirez D."/>
        </authorList>
    </citation>
    <scope>NUCLEOTIDE SEQUENCE [LARGE SCALE GENOMIC DNA]</scope>
    <source>
        <strain evidence="3">Araruama</strain>
    </source>
</reference>
<dbReference type="CDD" id="cd00060">
    <property type="entry name" value="FHA"/>
    <property type="match status" value="1"/>
</dbReference>
<evidence type="ECO:0000313" key="3">
    <source>
        <dbReference type="Proteomes" id="UP000189670"/>
    </source>
</evidence>
<dbReference type="AlphaFoldDB" id="A0A1V1P1M1"/>
<comment type="caution">
    <text evidence="2">The sequence shown here is derived from an EMBL/GenBank/DDBJ whole genome shotgun (WGS) entry which is preliminary data.</text>
</comment>
<dbReference type="InterPro" id="IPR032030">
    <property type="entry name" value="YscD_cytoplasmic_dom"/>
</dbReference>
<name>A0A1V1P1M1_9BACT</name>
<dbReference type="PROSITE" id="PS50006">
    <property type="entry name" value="FHA_DOMAIN"/>
    <property type="match status" value="1"/>
</dbReference>
<dbReference type="SUPFAM" id="SSF49879">
    <property type="entry name" value="SMAD/FHA domain"/>
    <property type="match status" value="1"/>
</dbReference>
<feature type="domain" description="FHA" evidence="1">
    <location>
        <begin position="109"/>
        <end position="158"/>
    </location>
</feature>
<evidence type="ECO:0000259" key="1">
    <source>
        <dbReference type="PROSITE" id="PS50006"/>
    </source>
</evidence>
<dbReference type="Gene3D" id="2.60.200.20">
    <property type="match status" value="1"/>
</dbReference>
<protein>
    <submittedName>
        <fullName evidence="2">FHA domain containing protein</fullName>
    </submittedName>
</protein>
<dbReference type="EMBL" id="ATBP01000838">
    <property type="protein sequence ID" value="ETR68767.1"/>
    <property type="molecule type" value="Genomic_DNA"/>
</dbReference>
<dbReference type="InterPro" id="IPR000253">
    <property type="entry name" value="FHA_dom"/>
</dbReference>
<organism evidence="2 3">
    <name type="scientific">Candidatus Magnetoglobus multicellularis str. Araruama</name>
    <dbReference type="NCBI Taxonomy" id="890399"/>
    <lineage>
        <taxon>Bacteria</taxon>
        <taxon>Pseudomonadati</taxon>
        <taxon>Thermodesulfobacteriota</taxon>
        <taxon>Desulfobacteria</taxon>
        <taxon>Desulfobacterales</taxon>
        <taxon>Desulfobacteraceae</taxon>
        <taxon>Candidatus Magnetoglobus</taxon>
    </lineage>
</organism>
<evidence type="ECO:0000313" key="2">
    <source>
        <dbReference type="EMBL" id="ETR68767.1"/>
    </source>
</evidence>
<gene>
    <name evidence="2" type="ORF">OMM_04366</name>
</gene>